<dbReference type="InterPro" id="IPR037523">
    <property type="entry name" value="VOC_core"/>
</dbReference>
<proteinExistence type="predicted"/>
<evidence type="ECO:0000259" key="1">
    <source>
        <dbReference type="PROSITE" id="PS51819"/>
    </source>
</evidence>
<dbReference type="Proteomes" id="UP001211907">
    <property type="component" value="Unassembled WGS sequence"/>
</dbReference>
<dbReference type="EMBL" id="JADGJH010001600">
    <property type="protein sequence ID" value="KAJ3111747.1"/>
    <property type="molecule type" value="Genomic_DNA"/>
</dbReference>
<keyword evidence="3" id="KW-1185">Reference proteome</keyword>
<evidence type="ECO:0000313" key="2">
    <source>
        <dbReference type="EMBL" id="KAJ3111747.1"/>
    </source>
</evidence>
<sequence>MFLKKASGTLAERAAQAGAYVKMIAEECHTDLQSIPGFQLAWLRIRLDYTAVSVNVRKSAGLTFHHIEINSRSLAEALPFYTHFFGLLGLKLAYSSASIAEFEGEPKAPYICICQAKTGAEAPPFNRYAPGLNHLAFSLPTRAAVDAIRADLTSGELKRLGALELDVSEYPFAGGSSHYALFFLGAVDGFKFELVSSE</sequence>
<accession>A0AAD5SXW1</accession>
<dbReference type="InterPro" id="IPR029068">
    <property type="entry name" value="Glyas_Bleomycin-R_OHBP_Dase"/>
</dbReference>
<gene>
    <name evidence="2" type="ORF">HK100_002585</name>
</gene>
<dbReference type="PROSITE" id="PS51819">
    <property type="entry name" value="VOC"/>
    <property type="match status" value="1"/>
</dbReference>
<feature type="domain" description="VOC" evidence="1">
    <location>
        <begin position="63"/>
        <end position="197"/>
    </location>
</feature>
<name>A0AAD5SXW1_9FUNG</name>
<comment type="caution">
    <text evidence="2">The sequence shown here is derived from an EMBL/GenBank/DDBJ whole genome shotgun (WGS) entry which is preliminary data.</text>
</comment>
<dbReference type="SUPFAM" id="SSF54593">
    <property type="entry name" value="Glyoxalase/Bleomycin resistance protein/Dihydroxybiphenyl dioxygenase"/>
    <property type="match status" value="1"/>
</dbReference>
<protein>
    <recommendedName>
        <fullName evidence="1">VOC domain-containing protein</fullName>
    </recommendedName>
</protein>
<dbReference type="AlphaFoldDB" id="A0AAD5SXW1"/>
<dbReference type="Gene3D" id="3.10.180.10">
    <property type="entry name" value="2,3-Dihydroxybiphenyl 1,2-Dioxygenase, domain 1"/>
    <property type="match status" value="1"/>
</dbReference>
<reference evidence="2" key="1">
    <citation type="submission" date="2020-05" db="EMBL/GenBank/DDBJ databases">
        <title>Phylogenomic resolution of chytrid fungi.</title>
        <authorList>
            <person name="Stajich J.E."/>
            <person name="Amses K."/>
            <person name="Simmons R."/>
            <person name="Seto K."/>
            <person name="Myers J."/>
            <person name="Bonds A."/>
            <person name="Quandt C.A."/>
            <person name="Barry K."/>
            <person name="Liu P."/>
            <person name="Grigoriev I."/>
            <person name="Longcore J.E."/>
            <person name="James T.Y."/>
        </authorList>
    </citation>
    <scope>NUCLEOTIDE SEQUENCE</scope>
    <source>
        <strain evidence="2">JEL0513</strain>
    </source>
</reference>
<organism evidence="2 3">
    <name type="scientific">Physocladia obscura</name>
    <dbReference type="NCBI Taxonomy" id="109957"/>
    <lineage>
        <taxon>Eukaryota</taxon>
        <taxon>Fungi</taxon>
        <taxon>Fungi incertae sedis</taxon>
        <taxon>Chytridiomycota</taxon>
        <taxon>Chytridiomycota incertae sedis</taxon>
        <taxon>Chytridiomycetes</taxon>
        <taxon>Chytridiales</taxon>
        <taxon>Chytriomycetaceae</taxon>
        <taxon>Physocladia</taxon>
    </lineage>
</organism>
<evidence type="ECO:0000313" key="3">
    <source>
        <dbReference type="Proteomes" id="UP001211907"/>
    </source>
</evidence>